<gene>
    <name evidence="2" type="ORF">ANCDUO_14197</name>
</gene>
<keyword evidence="3" id="KW-1185">Reference proteome</keyword>
<dbReference type="OrthoDB" id="1926212at2759"/>
<feature type="chain" id="PRO_5002149381" evidence="1">
    <location>
        <begin position="20"/>
        <end position="87"/>
    </location>
</feature>
<accession>A0A0C2GET8</accession>
<reference evidence="2 3" key="1">
    <citation type="submission" date="2013-12" db="EMBL/GenBank/DDBJ databases">
        <title>Draft genome of the parsitic nematode Ancylostoma duodenale.</title>
        <authorList>
            <person name="Mitreva M."/>
        </authorList>
    </citation>
    <scope>NUCLEOTIDE SEQUENCE [LARGE SCALE GENOMIC DNA]</scope>
    <source>
        <strain evidence="2 3">Zhejiang</strain>
    </source>
</reference>
<evidence type="ECO:0000256" key="1">
    <source>
        <dbReference type="SAM" id="SignalP"/>
    </source>
</evidence>
<dbReference type="PANTHER" id="PTHR44117:SF1">
    <property type="entry name" value="INTRAFLAGELLAR TRANSPORT PROTEIN 88 HOMOLOG"/>
    <property type="match status" value="1"/>
</dbReference>
<dbReference type="Proteomes" id="UP000054047">
    <property type="component" value="Unassembled WGS sequence"/>
</dbReference>
<dbReference type="PANTHER" id="PTHR44117">
    <property type="entry name" value="INTRAFLAGELLAR TRANSPORT PROTEIN 88 HOMOLOG"/>
    <property type="match status" value="1"/>
</dbReference>
<keyword evidence="1" id="KW-0732">Signal</keyword>
<dbReference type="GO" id="GO:0097546">
    <property type="term" value="C:ciliary base"/>
    <property type="evidence" value="ECO:0007669"/>
    <property type="project" value="TreeGrafter"/>
</dbReference>
<feature type="signal peptide" evidence="1">
    <location>
        <begin position="1"/>
        <end position="19"/>
    </location>
</feature>
<dbReference type="GO" id="GO:0097730">
    <property type="term" value="C:non-motile cilium"/>
    <property type="evidence" value="ECO:0007669"/>
    <property type="project" value="TreeGrafter"/>
</dbReference>
<dbReference type="EMBL" id="KN736996">
    <property type="protein sequence ID" value="KIH55641.1"/>
    <property type="molecule type" value="Genomic_DNA"/>
</dbReference>
<dbReference type="GO" id="GO:0005814">
    <property type="term" value="C:centriole"/>
    <property type="evidence" value="ECO:0007669"/>
    <property type="project" value="TreeGrafter"/>
</dbReference>
<proteinExistence type="predicted"/>
<evidence type="ECO:0000313" key="3">
    <source>
        <dbReference type="Proteomes" id="UP000054047"/>
    </source>
</evidence>
<organism evidence="2 3">
    <name type="scientific">Ancylostoma duodenale</name>
    <dbReference type="NCBI Taxonomy" id="51022"/>
    <lineage>
        <taxon>Eukaryota</taxon>
        <taxon>Metazoa</taxon>
        <taxon>Ecdysozoa</taxon>
        <taxon>Nematoda</taxon>
        <taxon>Chromadorea</taxon>
        <taxon>Rhabditida</taxon>
        <taxon>Rhabditina</taxon>
        <taxon>Rhabditomorpha</taxon>
        <taxon>Strongyloidea</taxon>
        <taxon>Ancylostomatidae</taxon>
        <taxon>Ancylostomatinae</taxon>
        <taxon>Ancylostoma</taxon>
    </lineage>
</organism>
<dbReference type="GO" id="GO:0036064">
    <property type="term" value="C:ciliary basal body"/>
    <property type="evidence" value="ECO:0007669"/>
    <property type="project" value="TreeGrafter"/>
</dbReference>
<protein>
    <submittedName>
        <fullName evidence="2">Uncharacterized protein</fullName>
    </submittedName>
</protein>
<evidence type="ECO:0000313" key="2">
    <source>
        <dbReference type="EMBL" id="KIH55641.1"/>
    </source>
</evidence>
<dbReference type="GO" id="GO:0019894">
    <property type="term" value="F:kinesin binding"/>
    <property type="evidence" value="ECO:0007669"/>
    <property type="project" value="TreeGrafter"/>
</dbReference>
<sequence>MPLSLITIIYLNIALTTLTFKPGPSPVLDKAKEAGRRERAVVKYREQRGVVESMNIDLTFTVLFNLAQQYMTNEMPNEALNTYKIIV</sequence>
<dbReference type="GO" id="GO:0042073">
    <property type="term" value="P:intraciliary transport"/>
    <property type="evidence" value="ECO:0007669"/>
    <property type="project" value="TreeGrafter"/>
</dbReference>
<dbReference type="AlphaFoldDB" id="A0A0C2GET8"/>
<dbReference type="GO" id="GO:1905515">
    <property type="term" value="P:non-motile cilium assembly"/>
    <property type="evidence" value="ECO:0007669"/>
    <property type="project" value="TreeGrafter"/>
</dbReference>
<name>A0A0C2GET8_9BILA</name>